<gene>
    <name evidence="2" type="primary">spoIIR</name>
    <name evidence="2" type="ORF">FQB35_13890</name>
</gene>
<evidence type="ECO:0000313" key="2">
    <source>
        <dbReference type="EMBL" id="QEK13695.1"/>
    </source>
</evidence>
<dbReference type="KEGG" id="crs:FQB35_13890"/>
<dbReference type="OrthoDB" id="9793324at2"/>
<dbReference type="InterPro" id="IPR014202">
    <property type="entry name" value="Spore_II_R"/>
</dbReference>
<accession>A0A5C0SGJ1</accession>
<dbReference type="Pfam" id="PF09551">
    <property type="entry name" value="Spore_II_R"/>
    <property type="match status" value="1"/>
</dbReference>
<name>A0A5C0SGJ1_CRATE</name>
<keyword evidence="1" id="KW-0472">Membrane</keyword>
<dbReference type="EMBL" id="CP042243">
    <property type="protein sequence ID" value="QEK13695.1"/>
    <property type="molecule type" value="Genomic_DNA"/>
</dbReference>
<organism evidence="2 3">
    <name type="scientific">Crassaminicella thermophila</name>
    <dbReference type="NCBI Taxonomy" id="2599308"/>
    <lineage>
        <taxon>Bacteria</taxon>
        <taxon>Bacillati</taxon>
        <taxon>Bacillota</taxon>
        <taxon>Clostridia</taxon>
        <taxon>Eubacteriales</taxon>
        <taxon>Clostridiaceae</taxon>
        <taxon>Crassaminicella</taxon>
    </lineage>
</organism>
<feature type="transmembrane region" description="Helical" evidence="1">
    <location>
        <begin position="12"/>
        <end position="29"/>
    </location>
</feature>
<keyword evidence="1" id="KW-0812">Transmembrane</keyword>
<reference evidence="2 3" key="1">
    <citation type="submission" date="2019-07" db="EMBL/GenBank/DDBJ databases">
        <title>Complete genome of Crassaminicella thermophila SY095.</title>
        <authorList>
            <person name="Li X."/>
        </authorList>
    </citation>
    <scope>NUCLEOTIDE SEQUENCE [LARGE SCALE GENOMIC DNA]</scope>
    <source>
        <strain evidence="2 3">SY095</strain>
    </source>
</reference>
<sequence length="225" mass="25997">MVYIKKAKKRFIIGIILIAFITAGFYSFTKDVYKNQKSYKEHLIRFHVIANSDSKEDQALKLKVRDRIIKEMNPKFENSKSLDQTRMIIEANLSNIEKIAKEEIKKNNSNYSVKAMLGNFNFPTKNYGAITLPAGNYEALRVVIGEGEGANWWCVLFPPLCFIDINNGLTDERTKQEMMNVLTEEEFKMIQTARSSNEMPIKLKFKVVEILEYAKSKFDKVVGMK</sequence>
<protein>
    <submittedName>
        <fullName evidence="2">Stage II sporulation protein R</fullName>
    </submittedName>
</protein>
<keyword evidence="3" id="KW-1185">Reference proteome</keyword>
<proteinExistence type="predicted"/>
<keyword evidence="1" id="KW-1133">Transmembrane helix</keyword>
<dbReference type="AlphaFoldDB" id="A0A5C0SGJ1"/>
<evidence type="ECO:0000313" key="3">
    <source>
        <dbReference type="Proteomes" id="UP000324646"/>
    </source>
</evidence>
<dbReference type="NCBIfam" id="TIGR02837">
    <property type="entry name" value="spore_II_R"/>
    <property type="match status" value="1"/>
</dbReference>
<dbReference type="Proteomes" id="UP000324646">
    <property type="component" value="Chromosome"/>
</dbReference>
<evidence type="ECO:0000256" key="1">
    <source>
        <dbReference type="SAM" id="Phobius"/>
    </source>
</evidence>